<feature type="compositionally biased region" description="Basic and acidic residues" evidence="1">
    <location>
        <begin position="184"/>
        <end position="195"/>
    </location>
</feature>
<dbReference type="eggNOG" id="ENOG502RWPD">
    <property type="taxonomic scope" value="Eukaryota"/>
</dbReference>
<feature type="region of interest" description="Disordered" evidence="1">
    <location>
        <begin position="455"/>
        <end position="479"/>
    </location>
</feature>
<evidence type="ECO:0000256" key="2">
    <source>
        <dbReference type="SAM" id="Phobius"/>
    </source>
</evidence>
<feature type="compositionally biased region" description="Low complexity" evidence="1">
    <location>
        <begin position="81"/>
        <end position="93"/>
    </location>
</feature>
<evidence type="ECO:0000313" key="4">
    <source>
        <dbReference type="Proteomes" id="UP000266841"/>
    </source>
</evidence>
<proteinExistence type="predicted"/>
<keyword evidence="2" id="KW-0812">Transmembrane</keyword>
<comment type="caution">
    <text evidence="3">The sequence shown here is derived from an EMBL/GenBank/DDBJ whole genome shotgun (WGS) entry which is preliminary data.</text>
</comment>
<feature type="region of interest" description="Disordered" evidence="1">
    <location>
        <begin position="1"/>
        <end position="378"/>
    </location>
</feature>
<dbReference type="OMA" id="PPCARND"/>
<feature type="compositionally biased region" description="Low complexity" evidence="1">
    <location>
        <begin position="344"/>
        <end position="356"/>
    </location>
</feature>
<dbReference type="Proteomes" id="UP000266841">
    <property type="component" value="Unassembled WGS sequence"/>
</dbReference>
<sequence length="893" mass="96962">MPSRRKRKVDEGEVELSPNPPKKSKYSKAEKAAARERARAWHQNKNNGKSAGVDPRFSTGRASVADKSPTPTKAMKRMTPSTSRSAGRAATSTRSRKTTPNARASRSSLEMSPDFKFEPPEVKSERGESEKNEGEENNAMTIDPTAEGNESTKRTHYDFGKSDESEAAREEKASKKQKKAQQRARLEKLRAERQQKGLKVASPIVAKIGSPDPPSSEKGESLAMARRSGASKTGSTKRKKIQPAAEVAGLIVPSSKPKSSAHQPNRGTFNPNSPFPTEGHDMLTAGHYGCGPTPGSPASPGRGDICRDENARMKLDRDTGSGMDPPCARNDGQQVSTKPGPPRANSGSNGASGQGAETDPLAAVRPRQQPSSAFSSAVARAKMLVSSATSANAERRGRLGVAVFGDREETVVSVDPPAASSNVSETLAKFRIKTDGAEPEEKEECTKIDTVAAAGQNTSELGDNHRVDETSNSDLTEETPKQKSFLAKSWTLMKTVLIGIMAIQIVWFLLMAASGRIDTSPKERSADDAIEGVENSCFIDYPAGDFDAGEDIQGDDASCVGKYIQCPLWGICRGGELVDCNDGGGKLNDMVRFVVSSGGDSCVPSDETKILSLAVEEALLSMSASQTCGEAYQQGEIRVDQDNTYPLFSLSRVVDYMATLDRNDAISLDTLLWAYPAFDETVIRFGSLSGSDNFDAVGLGGGVSPSALNLPLHCQTKLLLWELLGYLISALYFLGRWLVSFSFNHPYVSAVLLATAKLTSIFQRKRMHRRRVHDLFEPVKEQAYDLLAESMTSEGYAALLLRDDVTHIMFSNNVDREFVNAFVWPKVVHDVRRDNRVRKFRKHHGGKELEHWELARVSALSRKARKSGSTPVPAPENLLAASTAPRDPPLEKA</sequence>
<accession>K0T8T3</accession>
<keyword evidence="4" id="KW-1185">Reference proteome</keyword>
<feature type="compositionally biased region" description="Polar residues" evidence="1">
    <location>
        <begin position="100"/>
        <end position="110"/>
    </location>
</feature>
<feature type="transmembrane region" description="Helical" evidence="2">
    <location>
        <begin position="745"/>
        <end position="762"/>
    </location>
</feature>
<reference evidence="3 4" key="1">
    <citation type="journal article" date="2012" name="Genome Biol.">
        <title>Genome and low-iron response of an oceanic diatom adapted to chronic iron limitation.</title>
        <authorList>
            <person name="Lommer M."/>
            <person name="Specht M."/>
            <person name="Roy A.S."/>
            <person name="Kraemer L."/>
            <person name="Andreson R."/>
            <person name="Gutowska M.A."/>
            <person name="Wolf J."/>
            <person name="Bergner S.V."/>
            <person name="Schilhabel M.B."/>
            <person name="Klostermeier U.C."/>
            <person name="Beiko R.G."/>
            <person name="Rosenstiel P."/>
            <person name="Hippler M."/>
            <person name="Laroche J."/>
        </authorList>
    </citation>
    <scope>NUCLEOTIDE SEQUENCE [LARGE SCALE GENOMIC DNA]</scope>
    <source>
        <strain evidence="3 4">CCMP1005</strain>
    </source>
</reference>
<feature type="transmembrane region" description="Helical" evidence="2">
    <location>
        <begin position="718"/>
        <end position="739"/>
    </location>
</feature>
<keyword evidence="2" id="KW-0472">Membrane</keyword>
<protein>
    <recommendedName>
        <fullName evidence="5">Man1/Src1 C-terminal domain-containing protein</fullName>
    </recommendedName>
</protein>
<evidence type="ECO:0000256" key="1">
    <source>
        <dbReference type="SAM" id="MobiDB-lite"/>
    </source>
</evidence>
<evidence type="ECO:0000313" key="3">
    <source>
        <dbReference type="EMBL" id="EJK73509.1"/>
    </source>
</evidence>
<organism evidence="3 4">
    <name type="scientific">Thalassiosira oceanica</name>
    <name type="common">Marine diatom</name>
    <dbReference type="NCBI Taxonomy" id="159749"/>
    <lineage>
        <taxon>Eukaryota</taxon>
        <taxon>Sar</taxon>
        <taxon>Stramenopiles</taxon>
        <taxon>Ochrophyta</taxon>
        <taxon>Bacillariophyta</taxon>
        <taxon>Coscinodiscophyceae</taxon>
        <taxon>Thalassiosirophycidae</taxon>
        <taxon>Thalassiosirales</taxon>
        <taxon>Thalassiosiraceae</taxon>
        <taxon>Thalassiosira</taxon>
    </lineage>
</organism>
<feature type="compositionally biased region" description="Polar residues" evidence="1">
    <location>
        <begin position="256"/>
        <end position="272"/>
    </location>
</feature>
<feature type="region of interest" description="Disordered" evidence="1">
    <location>
        <begin position="863"/>
        <end position="893"/>
    </location>
</feature>
<feature type="compositionally biased region" description="Basic and acidic residues" evidence="1">
    <location>
        <begin position="27"/>
        <end position="39"/>
    </location>
</feature>
<name>K0T8T3_THAOC</name>
<feature type="compositionally biased region" description="Basic and acidic residues" evidence="1">
    <location>
        <begin position="304"/>
        <end position="319"/>
    </location>
</feature>
<dbReference type="AlphaFoldDB" id="K0T8T3"/>
<gene>
    <name evidence="3" type="ORF">THAOC_04865</name>
</gene>
<dbReference type="EMBL" id="AGNL01004445">
    <property type="protein sequence ID" value="EJK73509.1"/>
    <property type="molecule type" value="Genomic_DNA"/>
</dbReference>
<feature type="compositionally biased region" description="Basic and acidic residues" evidence="1">
    <location>
        <begin position="113"/>
        <end position="134"/>
    </location>
</feature>
<dbReference type="OrthoDB" id="10649990at2759"/>
<keyword evidence="2" id="KW-1133">Transmembrane helix</keyword>
<evidence type="ECO:0008006" key="5">
    <source>
        <dbReference type="Google" id="ProtNLM"/>
    </source>
</evidence>
<feature type="compositionally biased region" description="Basic and acidic residues" evidence="1">
    <location>
        <begin position="150"/>
        <end position="174"/>
    </location>
</feature>
<feature type="transmembrane region" description="Helical" evidence="2">
    <location>
        <begin position="490"/>
        <end position="512"/>
    </location>
</feature>